<dbReference type="OrthoDB" id="6681382at2"/>
<reference evidence="2 3" key="1">
    <citation type="submission" date="2018-05" db="EMBL/GenBank/DDBJ databases">
        <title>Genomic Encyclopedia of Type Strains, Phase IV (KMG-IV): sequencing the most valuable type-strain genomes for metagenomic binning, comparative biology and taxonomic classification.</title>
        <authorList>
            <person name="Goeker M."/>
        </authorList>
    </citation>
    <scope>NUCLEOTIDE SEQUENCE [LARGE SCALE GENOMIC DNA]</scope>
    <source>
        <strain evidence="2 3">DSM 44704</strain>
    </source>
</reference>
<name>A0A318JV07_9NOCA</name>
<dbReference type="InterPro" id="IPR018724">
    <property type="entry name" value="2OG-Fe_dioxygenase"/>
</dbReference>
<dbReference type="Gene3D" id="2.60.120.620">
    <property type="entry name" value="q2cbj1_9rhob like domain"/>
    <property type="match status" value="1"/>
</dbReference>
<gene>
    <name evidence="2" type="ORF">DFR70_119105</name>
</gene>
<dbReference type="Pfam" id="PF10014">
    <property type="entry name" value="2OG-Fe_Oxy_2"/>
    <property type="match status" value="1"/>
</dbReference>
<sequence length="69" mass="7293">MPDARCATLVSSLLIARRNATGDETTVCDPDGRPSLTATSDEPGTLLLGDDRRTLHDVSPVRVLTLATS</sequence>
<dbReference type="GO" id="GO:0051213">
    <property type="term" value="F:dioxygenase activity"/>
    <property type="evidence" value="ECO:0007669"/>
    <property type="project" value="UniProtKB-KW"/>
</dbReference>
<keyword evidence="2" id="KW-0223">Dioxygenase</keyword>
<evidence type="ECO:0000313" key="3">
    <source>
        <dbReference type="Proteomes" id="UP000247569"/>
    </source>
</evidence>
<proteinExistence type="predicted"/>
<keyword evidence="3" id="KW-1185">Reference proteome</keyword>
<dbReference type="Proteomes" id="UP000247569">
    <property type="component" value="Unassembled WGS sequence"/>
</dbReference>
<protein>
    <submittedName>
        <fullName evidence="2">2-oxoglutarate-Fe(II)-dependent dioxygenase family protein</fullName>
    </submittedName>
</protein>
<evidence type="ECO:0000256" key="1">
    <source>
        <dbReference type="SAM" id="MobiDB-lite"/>
    </source>
</evidence>
<accession>A0A318JV07</accession>
<dbReference type="RefSeq" id="WP_040733875.1">
    <property type="nucleotide sequence ID" value="NZ_QJKF01000019.1"/>
</dbReference>
<feature type="region of interest" description="Disordered" evidence="1">
    <location>
        <begin position="23"/>
        <end position="49"/>
    </location>
</feature>
<dbReference type="EMBL" id="QJKF01000019">
    <property type="protein sequence ID" value="PXX56553.1"/>
    <property type="molecule type" value="Genomic_DNA"/>
</dbReference>
<keyword evidence="2" id="KW-0560">Oxidoreductase</keyword>
<comment type="caution">
    <text evidence="2">The sequence shown here is derived from an EMBL/GenBank/DDBJ whole genome shotgun (WGS) entry which is preliminary data.</text>
</comment>
<dbReference type="AlphaFoldDB" id="A0A318JV07"/>
<evidence type="ECO:0000313" key="2">
    <source>
        <dbReference type="EMBL" id="PXX56553.1"/>
    </source>
</evidence>
<organism evidence="2 3">
    <name type="scientific">Nocardia tenerifensis</name>
    <dbReference type="NCBI Taxonomy" id="228006"/>
    <lineage>
        <taxon>Bacteria</taxon>
        <taxon>Bacillati</taxon>
        <taxon>Actinomycetota</taxon>
        <taxon>Actinomycetes</taxon>
        <taxon>Mycobacteriales</taxon>
        <taxon>Nocardiaceae</taxon>
        <taxon>Nocardia</taxon>
    </lineage>
</organism>